<name>A0A014NMR0_9BURK</name>
<accession>A0A014NMR0</accession>
<dbReference type="AlphaFoldDB" id="A0A014NMR0"/>
<evidence type="ECO:0000313" key="2">
    <source>
        <dbReference type="Proteomes" id="UP000020766"/>
    </source>
</evidence>
<sequence length="36" mass="3893">MECVVEATTQSMEAIVGRGLTFSCLYNDIQGKDLIG</sequence>
<proteinExistence type="predicted"/>
<evidence type="ECO:0000313" key="1">
    <source>
        <dbReference type="EMBL" id="EXU80728.1"/>
    </source>
</evidence>
<organism evidence="1 2">
    <name type="scientific">Comamonas aquatica DA1877</name>
    <dbReference type="NCBI Taxonomy" id="1457173"/>
    <lineage>
        <taxon>Bacteria</taxon>
        <taxon>Pseudomonadati</taxon>
        <taxon>Pseudomonadota</taxon>
        <taxon>Betaproteobacteria</taxon>
        <taxon>Burkholderiales</taxon>
        <taxon>Comamonadaceae</taxon>
        <taxon>Comamonas</taxon>
    </lineage>
</organism>
<dbReference type="Proteomes" id="UP000020766">
    <property type="component" value="Unassembled WGS sequence"/>
</dbReference>
<keyword evidence="2" id="KW-1185">Reference proteome</keyword>
<dbReference type="EMBL" id="JBOK01000006">
    <property type="protein sequence ID" value="EXU80728.1"/>
    <property type="molecule type" value="Genomic_DNA"/>
</dbReference>
<gene>
    <name evidence="1" type="ORF">AX13_15815</name>
</gene>
<comment type="caution">
    <text evidence="1">The sequence shown here is derived from an EMBL/GenBank/DDBJ whole genome shotgun (WGS) entry which is preliminary data.</text>
</comment>
<reference evidence="1 2" key="1">
    <citation type="submission" date="2014-01" db="EMBL/GenBank/DDBJ databases">
        <title>Interspecies Systems Biology Uncovers Metabolites Affecting C. elegans Gene Expression and Life History Traits.</title>
        <authorList>
            <person name="Watson E."/>
            <person name="Macneil L.T."/>
            <person name="Ritter A.D."/>
            <person name="Yilmaz L.S."/>
            <person name="Rosebrock A.P."/>
            <person name="Caudy A.A."/>
            <person name="Walhout A.J."/>
        </authorList>
    </citation>
    <scope>NUCLEOTIDE SEQUENCE [LARGE SCALE GENOMIC DNA]</scope>
    <source>
        <strain evidence="1 2">DA1877</strain>
    </source>
</reference>
<protein>
    <submittedName>
        <fullName evidence="1">Uncharacterized protein</fullName>
    </submittedName>
</protein>